<sequence length="168" mass="18575">LDSAARVDRLGPAQRVRGCLLCWGHYQQVAHQRGGTKPGVLHCDGVVVMTIVDGERVPLDMGRSKRLFTAGQRRALFERDRCCIKCGAPASRTQAHHIAHWSDGGATDLANGCLLCASCHADVHHNGWDVYMGPDAHPWLIPPEVVDRRRRPIPAYNRRFADELPNAA</sequence>
<accession>A0A7K3LWM2</accession>
<dbReference type="CDD" id="cd00085">
    <property type="entry name" value="HNHc"/>
    <property type="match status" value="1"/>
</dbReference>
<proteinExistence type="predicted"/>
<dbReference type="GO" id="GO:0008270">
    <property type="term" value="F:zinc ion binding"/>
    <property type="evidence" value="ECO:0007669"/>
    <property type="project" value="InterPro"/>
</dbReference>
<evidence type="ECO:0000259" key="1">
    <source>
        <dbReference type="SMART" id="SM00507"/>
    </source>
</evidence>
<evidence type="ECO:0000313" key="2">
    <source>
        <dbReference type="EMBL" id="NDK92673.1"/>
    </source>
</evidence>
<organism evidence="2 3">
    <name type="scientific">Gordonia desulfuricans</name>
    <dbReference type="NCBI Taxonomy" id="89051"/>
    <lineage>
        <taxon>Bacteria</taxon>
        <taxon>Bacillati</taxon>
        <taxon>Actinomycetota</taxon>
        <taxon>Actinomycetes</taxon>
        <taxon>Mycobacteriales</taxon>
        <taxon>Gordoniaceae</taxon>
        <taxon>Gordonia</taxon>
    </lineage>
</organism>
<dbReference type="Gene3D" id="1.10.30.50">
    <property type="match status" value="1"/>
</dbReference>
<dbReference type="EMBL" id="JAADZU010000188">
    <property type="protein sequence ID" value="NDK92673.1"/>
    <property type="molecule type" value="Genomic_DNA"/>
</dbReference>
<keyword evidence="2" id="KW-0540">Nuclease</keyword>
<dbReference type="Proteomes" id="UP000466307">
    <property type="component" value="Unassembled WGS sequence"/>
</dbReference>
<keyword evidence="3" id="KW-1185">Reference proteome</keyword>
<keyword evidence="2" id="KW-0378">Hydrolase</keyword>
<protein>
    <submittedName>
        <fullName evidence="2">HNH endonuclease</fullName>
    </submittedName>
</protein>
<gene>
    <name evidence="2" type="ORF">GYA93_24505</name>
</gene>
<dbReference type="SMART" id="SM00507">
    <property type="entry name" value="HNHc"/>
    <property type="match status" value="1"/>
</dbReference>
<dbReference type="InterPro" id="IPR002711">
    <property type="entry name" value="HNH"/>
</dbReference>
<comment type="caution">
    <text evidence="2">The sequence shown here is derived from an EMBL/GenBank/DDBJ whole genome shotgun (WGS) entry which is preliminary data.</text>
</comment>
<evidence type="ECO:0000313" key="3">
    <source>
        <dbReference type="Proteomes" id="UP000466307"/>
    </source>
</evidence>
<feature type="non-terminal residue" evidence="2">
    <location>
        <position position="1"/>
    </location>
</feature>
<dbReference type="AlphaFoldDB" id="A0A7K3LWM2"/>
<dbReference type="GO" id="GO:0003676">
    <property type="term" value="F:nucleic acid binding"/>
    <property type="evidence" value="ECO:0007669"/>
    <property type="project" value="InterPro"/>
</dbReference>
<dbReference type="GO" id="GO:0004519">
    <property type="term" value="F:endonuclease activity"/>
    <property type="evidence" value="ECO:0007669"/>
    <property type="project" value="UniProtKB-KW"/>
</dbReference>
<keyword evidence="2" id="KW-0255">Endonuclease</keyword>
<dbReference type="Pfam" id="PF01844">
    <property type="entry name" value="HNH"/>
    <property type="match status" value="1"/>
</dbReference>
<feature type="domain" description="HNH nuclease" evidence="1">
    <location>
        <begin position="71"/>
        <end position="121"/>
    </location>
</feature>
<reference evidence="2 3" key="1">
    <citation type="submission" date="2020-01" db="EMBL/GenBank/DDBJ databases">
        <title>Investigation of new actinobacteria for the biodesulphurisation of diesel fuel.</title>
        <authorList>
            <person name="Athi Narayanan S.M."/>
        </authorList>
    </citation>
    <scope>NUCLEOTIDE SEQUENCE [LARGE SCALE GENOMIC DNA]</scope>
    <source>
        <strain evidence="2 3">213E</strain>
    </source>
</reference>
<name>A0A7K3LWM2_9ACTN</name>
<dbReference type="InterPro" id="IPR003615">
    <property type="entry name" value="HNH_nuc"/>
</dbReference>